<evidence type="ECO:0000256" key="6">
    <source>
        <dbReference type="ARBA" id="ARBA00023180"/>
    </source>
</evidence>
<dbReference type="InterPro" id="IPR016186">
    <property type="entry name" value="C-type_lectin-like/link_sf"/>
</dbReference>
<feature type="domain" description="EGF-like" evidence="8">
    <location>
        <begin position="239"/>
        <end position="280"/>
    </location>
</feature>
<feature type="domain" description="EGF-like" evidence="8">
    <location>
        <begin position="53"/>
        <end position="93"/>
    </location>
</feature>
<dbReference type="CDD" id="cd00037">
    <property type="entry name" value="CLECT"/>
    <property type="match status" value="1"/>
</dbReference>
<gene>
    <name evidence="10" type="ORF">HOLleu_17458</name>
</gene>
<dbReference type="PROSITE" id="PS01187">
    <property type="entry name" value="EGF_CA"/>
    <property type="match status" value="3"/>
</dbReference>
<dbReference type="Pfam" id="PF07645">
    <property type="entry name" value="EGF_CA"/>
    <property type="match status" value="8"/>
</dbReference>
<feature type="domain" description="EGF-like" evidence="8">
    <location>
        <begin position="366"/>
        <end position="406"/>
    </location>
</feature>
<dbReference type="SUPFAM" id="SSF56436">
    <property type="entry name" value="C-type lectin-like"/>
    <property type="match status" value="1"/>
</dbReference>
<organism evidence="10 11">
    <name type="scientific">Holothuria leucospilota</name>
    <name type="common">Black long sea cucumber</name>
    <name type="synonym">Mertensiothuria leucospilota</name>
    <dbReference type="NCBI Taxonomy" id="206669"/>
    <lineage>
        <taxon>Eukaryota</taxon>
        <taxon>Metazoa</taxon>
        <taxon>Echinodermata</taxon>
        <taxon>Eleutherozoa</taxon>
        <taxon>Echinozoa</taxon>
        <taxon>Holothuroidea</taxon>
        <taxon>Aspidochirotacea</taxon>
        <taxon>Aspidochirotida</taxon>
        <taxon>Holothuriidae</taxon>
        <taxon>Holothuria</taxon>
    </lineage>
</organism>
<dbReference type="Pfam" id="PF12947">
    <property type="entry name" value="EGF_3"/>
    <property type="match status" value="1"/>
</dbReference>
<dbReference type="Gene3D" id="3.10.100.10">
    <property type="entry name" value="Mannose-Binding Protein A, subunit A"/>
    <property type="match status" value="1"/>
</dbReference>
<proteinExistence type="predicted"/>
<evidence type="ECO:0000259" key="8">
    <source>
        <dbReference type="PROSITE" id="PS50026"/>
    </source>
</evidence>
<dbReference type="EMBL" id="JAIZAY010000008">
    <property type="protein sequence ID" value="KAJ8036816.1"/>
    <property type="molecule type" value="Genomic_DNA"/>
</dbReference>
<protein>
    <submittedName>
        <fullName evidence="10">Fibrillin-1</fullName>
    </submittedName>
</protein>
<sequence length="589" mass="65735">MRWSLGNGNLEDCVAILPGGYRRKVINSETDKSESFTTPVFIAIDSSKPSSNDINECELASPNIVCNTGTVCINTEGSYRCECMEGFTNIHDSYYVTSTELFCQDIDECNIDAQNIMCGTGTVCINTEGSYRCDCLEGFVRLSDPVSVSGGYYCQDIDECKQNSHGCSVYADCINYEGSFECQCMNGFYGDGFDCFDIDECHFELHNCTANNTACKNTPSSFECVCMEGFVWNGSVCIDVDECQLQIHNCSANNTVCRNLPGSYECPCSDGFVWNGSVCVEINECEVIFYPCNATSEGDCANTTGSYQCYCFDGFNKSGKLCKDIDECAIDNHYCSEHNGQCENTEGSYECHCLEGFSGTWPYCADVDECSLLTHNCPENSYCKNTLGGYQCDCFHGFTKNGLFCYDIDECAIDNHYCSEHNGQCENTEGSYECHCLDGFNGTWPYCPACPGMWSDSFELATGDTYCVVSIRMAWYDADYFCKSFGTHLAEVQNLERNTHLANIIRNLNVSAAWIGLRDIGGNWVFENGTDPTFFNWNAGEPNYMPIISYILYEENCALLHDNTYWSSENCLDIQMESICLKASDYQQP</sequence>
<evidence type="ECO:0000313" key="11">
    <source>
        <dbReference type="Proteomes" id="UP001152320"/>
    </source>
</evidence>
<dbReference type="SMART" id="SM00181">
    <property type="entry name" value="EGF"/>
    <property type="match status" value="9"/>
</dbReference>
<dbReference type="FunFam" id="2.10.25.10:FF:000038">
    <property type="entry name" value="Fibrillin 2"/>
    <property type="match status" value="7"/>
</dbReference>
<feature type="domain" description="EGF-like" evidence="8">
    <location>
        <begin position="156"/>
        <end position="194"/>
    </location>
</feature>
<feature type="domain" description="C-type lectin" evidence="9">
    <location>
        <begin position="461"/>
        <end position="571"/>
    </location>
</feature>
<keyword evidence="1 7" id="KW-0245">EGF-like domain</keyword>
<dbReference type="Proteomes" id="UP001152320">
    <property type="component" value="Chromosome 8"/>
</dbReference>
<comment type="caution">
    <text evidence="7">Lacks conserved residue(s) required for the propagation of feature annotation.</text>
</comment>
<feature type="domain" description="EGF-like" evidence="8">
    <location>
        <begin position="324"/>
        <end position="365"/>
    </location>
</feature>
<dbReference type="InterPro" id="IPR000152">
    <property type="entry name" value="EGF-type_Asp/Asn_hydroxyl_site"/>
</dbReference>
<dbReference type="PANTHER" id="PTHR24039">
    <property type="entry name" value="FIBRILLIN-RELATED"/>
    <property type="match status" value="1"/>
</dbReference>
<dbReference type="FunFam" id="2.10.25.10:FF:000005">
    <property type="entry name" value="Fibrillin 2"/>
    <property type="match status" value="1"/>
</dbReference>
<dbReference type="InterPro" id="IPR024731">
    <property type="entry name" value="NELL2-like_EGF"/>
</dbReference>
<keyword evidence="6" id="KW-0325">Glycoprotein</keyword>
<keyword evidence="5" id="KW-1015">Disulfide bond</keyword>
<evidence type="ECO:0000256" key="3">
    <source>
        <dbReference type="ARBA" id="ARBA00022737"/>
    </source>
</evidence>
<dbReference type="CDD" id="cd00054">
    <property type="entry name" value="EGF_CA"/>
    <property type="match status" value="6"/>
</dbReference>
<dbReference type="InterPro" id="IPR001881">
    <property type="entry name" value="EGF-like_Ca-bd_dom"/>
</dbReference>
<evidence type="ECO:0000259" key="9">
    <source>
        <dbReference type="PROSITE" id="PS50041"/>
    </source>
</evidence>
<dbReference type="InterPro" id="IPR016187">
    <property type="entry name" value="CTDL_fold"/>
</dbReference>
<dbReference type="OrthoDB" id="4405280at2759"/>
<dbReference type="Gene3D" id="2.10.25.10">
    <property type="entry name" value="Laminin"/>
    <property type="match status" value="9"/>
</dbReference>
<dbReference type="PROSITE" id="PS00010">
    <property type="entry name" value="ASX_HYDROXYL"/>
    <property type="match status" value="9"/>
</dbReference>
<dbReference type="SMART" id="SM00034">
    <property type="entry name" value="CLECT"/>
    <property type="match status" value="1"/>
</dbReference>
<dbReference type="InterPro" id="IPR009030">
    <property type="entry name" value="Growth_fac_rcpt_cys_sf"/>
</dbReference>
<feature type="domain" description="EGF-like" evidence="8">
    <location>
        <begin position="197"/>
        <end position="238"/>
    </location>
</feature>
<accession>A0A9Q1C2I9</accession>
<dbReference type="SMART" id="SM00179">
    <property type="entry name" value="EGF_CA"/>
    <property type="match status" value="9"/>
</dbReference>
<evidence type="ECO:0000256" key="5">
    <source>
        <dbReference type="ARBA" id="ARBA00023157"/>
    </source>
</evidence>
<evidence type="ECO:0000313" key="10">
    <source>
        <dbReference type="EMBL" id="KAJ8036816.1"/>
    </source>
</evidence>
<dbReference type="PROSITE" id="PS00615">
    <property type="entry name" value="C_TYPE_LECTIN_1"/>
    <property type="match status" value="1"/>
</dbReference>
<dbReference type="AlphaFoldDB" id="A0A9Q1C2I9"/>
<dbReference type="GO" id="GO:0005509">
    <property type="term" value="F:calcium ion binding"/>
    <property type="evidence" value="ECO:0007669"/>
    <property type="project" value="InterPro"/>
</dbReference>
<keyword evidence="2" id="KW-0732">Signal</keyword>
<dbReference type="InterPro" id="IPR018378">
    <property type="entry name" value="C-type_lectin_CS"/>
</dbReference>
<dbReference type="SUPFAM" id="SSF57196">
    <property type="entry name" value="EGF/Laminin"/>
    <property type="match status" value="6"/>
</dbReference>
<dbReference type="InterPro" id="IPR049883">
    <property type="entry name" value="NOTCH1_EGF-like"/>
</dbReference>
<keyword evidence="3" id="KW-0677">Repeat</keyword>
<keyword evidence="4" id="KW-0106">Calcium</keyword>
<evidence type="ECO:0000256" key="1">
    <source>
        <dbReference type="ARBA" id="ARBA00022536"/>
    </source>
</evidence>
<evidence type="ECO:0000256" key="4">
    <source>
        <dbReference type="ARBA" id="ARBA00022837"/>
    </source>
</evidence>
<reference evidence="10" key="1">
    <citation type="submission" date="2021-10" db="EMBL/GenBank/DDBJ databases">
        <title>Tropical sea cucumber genome reveals ecological adaptation and Cuvierian tubules defense mechanism.</title>
        <authorList>
            <person name="Chen T."/>
        </authorList>
    </citation>
    <scope>NUCLEOTIDE SEQUENCE</scope>
    <source>
        <strain evidence="10">Nanhai2018</strain>
        <tissue evidence="10">Muscle</tissue>
    </source>
</reference>
<dbReference type="PROSITE" id="PS01186">
    <property type="entry name" value="EGF_2"/>
    <property type="match status" value="6"/>
</dbReference>
<evidence type="ECO:0000256" key="7">
    <source>
        <dbReference type="PROSITE-ProRule" id="PRU00076"/>
    </source>
</evidence>
<dbReference type="InterPro" id="IPR018097">
    <property type="entry name" value="EGF_Ca-bd_CS"/>
</dbReference>
<dbReference type="InterPro" id="IPR000742">
    <property type="entry name" value="EGF"/>
</dbReference>
<keyword evidence="11" id="KW-1185">Reference proteome</keyword>
<feature type="domain" description="EGF-like" evidence="8">
    <location>
        <begin position="105"/>
        <end position="144"/>
    </location>
</feature>
<dbReference type="InterPro" id="IPR001304">
    <property type="entry name" value="C-type_lectin-like"/>
</dbReference>
<dbReference type="SUPFAM" id="SSF57184">
    <property type="entry name" value="Growth factor receptor domain"/>
    <property type="match status" value="1"/>
</dbReference>
<dbReference type="PANTHER" id="PTHR24039:SF28">
    <property type="entry name" value="EGF-LIKE DOMAIN-CONTAINING PROTEIN"/>
    <property type="match status" value="1"/>
</dbReference>
<dbReference type="PROSITE" id="PS50041">
    <property type="entry name" value="C_TYPE_LECTIN_2"/>
    <property type="match status" value="1"/>
</dbReference>
<name>A0A9Q1C2I9_HOLLE</name>
<feature type="domain" description="EGF-like" evidence="8">
    <location>
        <begin position="407"/>
        <end position="448"/>
    </location>
</feature>
<comment type="caution">
    <text evidence="10">The sequence shown here is derived from an EMBL/GenBank/DDBJ whole genome shotgun (WGS) entry which is preliminary data.</text>
</comment>
<dbReference type="PROSITE" id="PS50026">
    <property type="entry name" value="EGF_3"/>
    <property type="match status" value="8"/>
</dbReference>
<evidence type="ECO:0000256" key="2">
    <source>
        <dbReference type="ARBA" id="ARBA00022729"/>
    </source>
</evidence>